<evidence type="ECO:0000256" key="6">
    <source>
        <dbReference type="ARBA" id="ARBA00022842"/>
    </source>
</evidence>
<keyword evidence="7" id="KW-1278">Translocase</keyword>
<evidence type="ECO:0000256" key="5">
    <source>
        <dbReference type="ARBA" id="ARBA00022840"/>
    </source>
</evidence>
<comment type="subcellular location">
    <subcellularLocation>
        <location evidence="1">Membrane</location>
        <topology evidence="1">Multi-pass membrane protein</topology>
    </subcellularLocation>
</comment>
<dbReference type="PANTHER" id="PTHR45630:SF8">
    <property type="entry name" value="CATION-TRANSPORTING ATPASE"/>
    <property type="match status" value="1"/>
</dbReference>
<dbReference type="Proteomes" id="UP001445076">
    <property type="component" value="Unassembled WGS sequence"/>
</dbReference>
<evidence type="ECO:0000256" key="4">
    <source>
        <dbReference type="ARBA" id="ARBA00022741"/>
    </source>
</evidence>
<evidence type="ECO:0000313" key="9">
    <source>
        <dbReference type="Proteomes" id="UP001445076"/>
    </source>
</evidence>
<keyword evidence="5" id="KW-0067">ATP-binding</keyword>
<gene>
    <name evidence="8" type="ORF">OTU49_012681</name>
</gene>
<sequence length="175" mass="19990">FESTGWTLDEPGLDDTNKYDMMMPSVVRPSAPDVVISNENVETEPPLELGILRQFPFSSSLQRMSVITRRLGAPNFELYCKGSPEMIASLSQPETVPSNFSEQLLQYTYQGYRVLALGWRPLRLSYRKAQQINRDEVECNLEFLGLLVMENRLKSETTPIISQLHMAKIRTIMVT</sequence>
<dbReference type="GO" id="GO:0005524">
    <property type="term" value="F:ATP binding"/>
    <property type="evidence" value="ECO:0007669"/>
    <property type="project" value="UniProtKB-KW"/>
</dbReference>
<dbReference type="EMBL" id="JARKIK010000005">
    <property type="protein sequence ID" value="KAK8752244.1"/>
    <property type="molecule type" value="Genomic_DNA"/>
</dbReference>
<keyword evidence="3" id="KW-0479">Metal-binding</keyword>
<evidence type="ECO:0000256" key="1">
    <source>
        <dbReference type="ARBA" id="ARBA00004141"/>
    </source>
</evidence>
<dbReference type="GO" id="GO:0140358">
    <property type="term" value="F:P-type transmembrane transporter activity"/>
    <property type="evidence" value="ECO:0007669"/>
    <property type="project" value="InterPro"/>
</dbReference>
<organism evidence="8 9">
    <name type="scientific">Cherax quadricarinatus</name>
    <name type="common">Australian red claw crayfish</name>
    <dbReference type="NCBI Taxonomy" id="27406"/>
    <lineage>
        <taxon>Eukaryota</taxon>
        <taxon>Metazoa</taxon>
        <taxon>Ecdysozoa</taxon>
        <taxon>Arthropoda</taxon>
        <taxon>Crustacea</taxon>
        <taxon>Multicrustacea</taxon>
        <taxon>Malacostraca</taxon>
        <taxon>Eumalacostraca</taxon>
        <taxon>Eucarida</taxon>
        <taxon>Decapoda</taxon>
        <taxon>Pleocyemata</taxon>
        <taxon>Astacidea</taxon>
        <taxon>Parastacoidea</taxon>
        <taxon>Parastacidae</taxon>
        <taxon>Cherax</taxon>
    </lineage>
</organism>
<comment type="caution">
    <text evidence="8">The sequence shown here is derived from an EMBL/GenBank/DDBJ whole genome shotgun (WGS) entry which is preliminary data.</text>
</comment>
<dbReference type="GO" id="GO:0019829">
    <property type="term" value="F:ATPase-coupled monoatomic cation transmembrane transporter activity"/>
    <property type="evidence" value="ECO:0007669"/>
    <property type="project" value="TreeGrafter"/>
</dbReference>
<dbReference type="Gene3D" id="3.40.1110.10">
    <property type="entry name" value="Calcium-transporting ATPase, cytoplasmic domain N"/>
    <property type="match status" value="1"/>
</dbReference>
<dbReference type="PANTHER" id="PTHR45630">
    <property type="entry name" value="CATION-TRANSPORTING ATPASE-RELATED"/>
    <property type="match status" value="1"/>
</dbReference>
<dbReference type="InterPro" id="IPR006544">
    <property type="entry name" value="P-type_TPase_V"/>
</dbReference>
<name>A0AAW0YH32_CHEQU</name>
<evidence type="ECO:0000256" key="3">
    <source>
        <dbReference type="ARBA" id="ARBA00022723"/>
    </source>
</evidence>
<protein>
    <submittedName>
        <fullName evidence="8">Uncharacterized protein</fullName>
    </submittedName>
</protein>
<dbReference type="AlphaFoldDB" id="A0AAW0YH32"/>
<dbReference type="GO" id="GO:0046872">
    <property type="term" value="F:metal ion binding"/>
    <property type="evidence" value="ECO:0007669"/>
    <property type="project" value="UniProtKB-KW"/>
</dbReference>
<feature type="non-terminal residue" evidence="8">
    <location>
        <position position="1"/>
    </location>
</feature>
<accession>A0AAW0YH32</accession>
<dbReference type="GO" id="GO:0015203">
    <property type="term" value="F:polyamine transmembrane transporter activity"/>
    <property type="evidence" value="ECO:0007669"/>
    <property type="project" value="TreeGrafter"/>
</dbReference>
<dbReference type="Pfam" id="PF13246">
    <property type="entry name" value="Cation_ATPase"/>
    <property type="match status" value="1"/>
</dbReference>
<dbReference type="InterPro" id="IPR023299">
    <property type="entry name" value="ATPase_P-typ_cyto_dom_N"/>
</dbReference>
<evidence type="ECO:0000256" key="2">
    <source>
        <dbReference type="ARBA" id="ARBA00022553"/>
    </source>
</evidence>
<dbReference type="SUPFAM" id="SSF81660">
    <property type="entry name" value="Metal cation-transporting ATPase, ATP-binding domain N"/>
    <property type="match status" value="1"/>
</dbReference>
<keyword evidence="6" id="KW-0460">Magnesium</keyword>
<keyword evidence="2" id="KW-0597">Phosphoprotein</keyword>
<feature type="non-terminal residue" evidence="8">
    <location>
        <position position="175"/>
    </location>
</feature>
<dbReference type="GO" id="GO:0016020">
    <property type="term" value="C:membrane"/>
    <property type="evidence" value="ECO:0007669"/>
    <property type="project" value="UniProtKB-SubCell"/>
</dbReference>
<keyword evidence="4" id="KW-0547">Nucleotide-binding</keyword>
<evidence type="ECO:0000256" key="7">
    <source>
        <dbReference type="ARBA" id="ARBA00022967"/>
    </source>
</evidence>
<evidence type="ECO:0000313" key="8">
    <source>
        <dbReference type="EMBL" id="KAK8752244.1"/>
    </source>
</evidence>
<dbReference type="GO" id="GO:0006874">
    <property type="term" value="P:intracellular calcium ion homeostasis"/>
    <property type="evidence" value="ECO:0007669"/>
    <property type="project" value="TreeGrafter"/>
</dbReference>
<reference evidence="8 9" key="1">
    <citation type="journal article" date="2024" name="BMC Genomics">
        <title>Genome assembly of redclaw crayfish (Cherax quadricarinatus) provides insights into its immune adaptation and hypoxia tolerance.</title>
        <authorList>
            <person name="Liu Z."/>
            <person name="Zheng J."/>
            <person name="Li H."/>
            <person name="Fang K."/>
            <person name="Wang S."/>
            <person name="He J."/>
            <person name="Zhou D."/>
            <person name="Weng S."/>
            <person name="Chi M."/>
            <person name="Gu Z."/>
            <person name="He J."/>
            <person name="Li F."/>
            <person name="Wang M."/>
        </authorList>
    </citation>
    <scope>NUCLEOTIDE SEQUENCE [LARGE SCALE GENOMIC DNA]</scope>
    <source>
        <strain evidence="8">ZL_2023a</strain>
    </source>
</reference>
<proteinExistence type="predicted"/>
<keyword evidence="9" id="KW-1185">Reference proteome</keyword>